<proteinExistence type="predicted"/>
<comment type="caution">
    <text evidence="1">The sequence shown here is derived from an EMBL/GenBank/DDBJ whole genome shotgun (WGS) entry which is preliminary data.</text>
</comment>
<dbReference type="AlphaFoldDB" id="W9V7V3"/>
<dbReference type="OrthoDB" id="6197139at2"/>
<dbReference type="Proteomes" id="UP000019460">
    <property type="component" value="Unassembled WGS sequence"/>
</dbReference>
<sequence length="80" mass="9197">MTDEANEPWFEIERRLMDDQDGRERDGIQSRLEEAARPLKRQLDAGVTPAEFARLNAVLEGLEAGRDLVMQVWRAHHPSV</sequence>
<name>W9V7V3_9GAMM</name>
<dbReference type="RefSeq" id="WP_043752140.1">
    <property type="nucleotide sequence ID" value="NZ_AONC01000023.1"/>
</dbReference>
<reference evidence="1 2" key="1">
    <citation type="submission" date="2012-11" db="EMBL/GenBank/DDBJ databases">
        <title>Genome assembly of Thiorhodococcus sp. AK35.</title>
        <authorList>
            <person name="Nupur N."/>
            <person name="Khatri I."/>
            <person name="Subramanian S."/>
            <person name="Pinnaka A."/>
        </authorList>
    </citation>
    <scope>NUCLEOTIDE SEQUENCE [LARGE SCALE GENOMIC DNA]</scope>
    <source>
        <strain evidence="1 2">AK35</strain>
    </source>
</reference>
<dbReference type="Pfam" id="PF08988">
    <property type="entry name" value="T3SS_needle_E"/>
    <property type="match status" value="1"/>
</dbReference>
<keyword evidence="2" id="KW-1185">Reference proteome</keyword>
<accession>W9V7V3</accession>
<organism evidence="1 2">
    <name type="scientific">Imhoffiella purpurea</name>
    <dbReference type="NCBI Taxonomy" id="1249627"/>
    <lineage>
        <taxon>Bacteria</taxon>
        <taxon>Pseudomonadati</taxon>
        <taxon>Pseudomonadota</taxon>
        <taxon>Gammaproteobacteria</taxon>
        <taxon>Chromatiales</taxon>
        <taxon>Chromatiaceae</taxon>
        <taxon>Imhoffiella</taxon>
    </lineage>
</organism>
<evidence type="ECO:0000313" key="1">
    <source>
        <dbReference type="EMBL" id="EXJ15663.1"/>
    </source>
</evidence>
<dbReference type="EMBL" id="AONC01000023">
    <property type="protein sequence ID" value="EXJ15663.1"/>
    <property type="molecule type" value="Genomic_DNA"/>
</dbReference>
<evidence type="ECO:0000313" key="2">
    <source>
        <dbReference type="Proteomes" id="UP000019460"/>
    </source>
</evidence>
<dbReference type="Gene3D" id="1.20.5.420">
    <property type="entry name" value="Immunoglobulin FC, subunit C"/>
    <property type="match status" value="1"/>
</dbReference>
<dbReference type="InterPro" id="IPR012671">
    <property type="entry name" value="T3SS_PscE/YscE"/>
</dbReference>
<protein>
    <submittedName>
        <fullName evidence="1">Uncharacterized protein</fullName>
    </submittedName>
</protein>
<dbReference type="STRING" id="1249627.D779_1170"/>
<gene>
    <name evidence="1" type="ORF">D779_1170</name>
</gene>